<gene>
    <name evidence="1" type="ORF">AB6T85_22040</name>
</gene>
<dbReference type="EMBL" id="JBGFFX010000018">
    <property type="protein sequence ID" value="MEY8773087.1"/>
    <property type="molecule type" value="Genomic_DNA"/>
</dbReference>
<name>A0ABV4EED2_9GAMM</name>
<sequence length="432" mass="49158">MSTEVHVSAVGEACADFNVLYCLLHHEGTLFAAWYDAAHRITVGCRRAGVAIWETFQPEGFWLASRNRDANVTDYDSHNYLTMAIDSEGYLHLSGNMHVDPLIYFRSERPLDIYSLRVVRAMTGAREARTTYPLFFKDAQGRLLFRYRDGCSGNGDDIYNVYNTARRQWSRLLDTPLLDGEGLRNGYARPPVAGPDGWWHLVWMWRETPYCETNNNLSYARSRDLQRWETSAGQHLTLPISRERGEIVDSAGVGEGLINMVQEIGFDSQGRPLLIYHRYGQNGCSQAYLARPDGTGNWQRSQLSQWHFRWDFNGPGSIPPDLVLQPPRVTAEGQLEVAWRSLWSGAGHWLIDEASLTVTATLPARVTLPETLLRPRQQLHPQAEVQLLAAQNSDYSPQHRYWLRWEALPICRDEPYPATVAPGRLELVEAQG</sequence>
<dbReference type="Proteomes" id="UP001565243">
    <property type="component" value="Unassembled WGS sequence"/>
</dbReference>
<protein>
    <submittedName>
        <fullName evidence="1">BNR repeat-containing protein</fullName>
    </submittedName>
</protein>
<dbReference type="RefSeq" id="WP_369896714.1">
    <property type="nucleotide sequence ID" value="NZ_JBGFFX010000018.1"/>
</dbReference>
<reference evidence="1 2" key="1">
    <citation type="submission" date="2024-07" db="EMBL/GenBank/DDBJ databases">
        <authorList>
            <person name="Hebao G."/>
        </authorList>
    </citation>
    <scope>NUCLEOTIDE SEQUENCE [LARGE SCALE GENOMIC DNA]</scope>
    <source>
        <strain evidence="1 2">ACCC 02193</strain>
    </source>
</reference>
<comment type="caution">
    <text evidence="1">The sequence shown here is derived from an EMBL/GenBank/DDBJ whole genome shotgun (WGS) entry which is preliminary data.</text>
</comment>
<organism evidence="1 2">
    <name type="scientific">Erwinia aeris</name>
    <dbReference type="NCBI Taxonomy" id="3239803"/>
    <lineage>
        <taxon>Bacteria</taxon>
        <taxon>Pseudomonadati</taxon>
        <taxon>Pseudomonadota</taxon>
        <taxon>Gammaproteobacteria</taxon>
        <taxon>Enterobacterales</taxon>
        <taxon>Erwiniaceae</taxon>
        <taxon>Erwinia</taxon>
    </lineage>
</organism>
<keyword evidence="2" id="KW-1185">Reference proteome</keyword>
<evidence type="ECO:0000313" key="2">
    <source>
        <dbReference type="Proteomes" id="UP001565243"/>
    </source>
</evidence>
<proteinExistence type="predicted"/>
<dbReference type="Pfam" id="PF15892">
    <property type="entry name" value="BNR_4"/>
    <property type="match status" value="1"/>
</dbReference>
<accession>A0ABV4EED2</accession>
<evidence type="ECO:0000313" key="1">
    <source>
        <dbReference type="EMBL" id="MEY8773087.1"/>
    </source>
</evidence>